<dbReference type="EMBL" id="CM001221">
    <property type="protein sequence ID" value="AES97510.2"/>
    <property type="molecule type" value="Genomic_DNA"/>
</dbReference>
<dbReference type="EnsemblPlants" id="AES97510">
    <property type="protein sequence ID" value="AES97510"/>
    <property type="gene ID" value="MTR_5g055360"/>
</dbReference>
<dbReference type="PaxDb" id="3880-AES97510"/>
<evidence type="ECO:0000313" key="3">
    <source>
        <dbReference type="EnsemblPlants" id="AES97510"/>
    </source>
</evidence>
<protein>
    <submittedName>
        <fullName evidence="2 3">Uncharacterized protein</fullName>
    </submittedName>
</protein>
<keyword evidence="4" id="KW-1185">Reference proteome</keyword>
<dbReference type="HOGENOM" id="CLU_2007312_0_0_1"/>
<evidence type="ECO:0000313" key="4">
    <source>
        <dbReference type="Proteomes" id="UP000002051"/>
    </source>
</evidence>
<accession>A0A0C3XKH4</accession>
<evidence type="ECO:0000256" key="1">
    <source>
        <dbReference type="SAM" id="MobiDB-lite"/>
    </source>
</evidence>
<sequence length="124" mass="13921">MAKYRYTQNCECTIDYQRTGAKTNTGVNKKNLGFEDAIPEGNTEVGDSEEEEAHDNSEEAAQSRSTFKYKSSHPEELIIGSKDTPIRTSSAFRNESLIRLISQIEHTSIDEALTDDGWIVAMQE</sequence>
<evidence type="ECO:0000313" key="2">
    <source>
        <dbReference type="EMBL" id="AES97510.2"/>
    </source>
</evidence>
<dbReference type="Proteomes" id="UP000002051">
    <property type="component" value="Chromosome 5"/>
</dbReference>
<dbReference type="AlphaFoldDB" id="G7JZG5"/>
<reference evidence="2 4" key="2">
    <citation type="journal article" date="2014" name="BMC Genomics">
        <title>An improved genome release (version Mt4.0) for the model legume Medicago truncatula.</title>
        <authorList>
            <person name="Tang H."/>
            <person name="Krishnakumar V."/>
            <person name="Bidwell S."/>
            <person name="Rosen B."/>
            <person name="Chan A."/>
            <person name="Zhou S."/>
            <person name="Gentzbittel L."/>
            <person name="Childs K.L."/>
            <person name="Yandell M."/>
            <person name="Gundlach H."/>
            <person name="Mayer K.F."/>
            <person name="Schwartz D.C."/>
            <person name="Town C.D."/>
        </authorList>
    </citation>
    <scope>GENOME REANNOTATION</scope>
    <source>
        <strain evidence="3 4">cv. Jemalong A17</strain>
    </source>
</reference>
<proteinExistence type="predicted"/>
<feature type="region of interest" description="Disordered" evidence="1">
    <location>
        <begin position="21"/>
        <end position="74"/>
    </location>
</feature>
<gene>
    <name evidence="2" type="ordered locus">MTR_5g055360</name>
</gene>
<name>G7JZG5_MEDTR</name>
<organism evidence="2 4">
    <name type="scientific">Medicago truncatula</name>
    <name type="common">Barrel medic</name>
    <name type="synonym">Medicago tribuloides</name>
    <dbReference type="NCBI Taxonomy" id="3880"/>
    <lineage>
        <taxon>Eukaryota</taxon>
        <taxon>Viridiplantae</taxon>
        <taxon>Streptophyta</taxon>
        <taxon>Embryophyta</taxon>
        <taxon>Tracheophyta</taxon>
        <taxon>Spermatophyta</taxon>
        <taxon>Magnoliopsida</taxon>
        <taxon>eudicotyledons</taxon>
        <taxon>Gunneridae</taxon>
        <taxon>Pentapetalae</taxon>
        <taxon>rosids</taxon>
        <taxon>fabids</taxon>
        <taxon>Fabales</taxon>
        <taxon>Fabaceae</taxon>
        <taxon>Papilionoideae</taxon>
        <taxon>50 kb inversion clade</taxon>
        <taxon>NPAAA clade</taxon>
        <taxon>Hologalegina</taxon>
        <taxon>IRL clade</taxon>
        <taxon>Trifolieae</taxon>
        <taxon>Medicago</taxon>
    </lineage>
</organism>
<accession>G7JZG5</accession>
<reference evidence="3" key="3">
    <citation type="submission" date="2015-04" db="UniProtKB">
        <authorList>
            <consortium name="EnsemblPlants"/>
        </authorList>
    </citation>
    <scope>IDENTIFICATION</scope>
    <source>
        <strain evidence="3">cv. Jemalong A17</strain>
    </source>
</reference>
<reference evidence="2 4" key="1">
    <citation type="journal article" date="2011" name="Nature">
        <title>The Medicago genome provides insight into the evolution of rhizobial symbioses.</title>
        <authorList>
            <person name="Young N.D."/>
            <person name="Debelle F."/>
            <person name="Oldroyd G.E."/>
            <person name="Geurts R."/>
            <person name="Cannon S.B."/>
            <person name="Udvardi M.K."/>
            <person name="Benedito V.A."/>
            <person name="Mayer K.F."/>
            <person name="Gouzy J."/>
            <person name="Schoof H."/>
            <person name="Van de Peer Y."/>
            <person name="Proost S."/>
            <person name="Cook D.R."/>
            <person name="Meyers B.C."/>
            <person name="Spannagl M."/>
            <person name="Cheung F."/>
            <person name="De Mita S."/>
            <person name="Krishnakumar V."/>
            <person name="Gundlach H."/>
            <person name="Zhou S."/>
            <person name="Mudge J."/>
            <person name="Bharti A.K."/>
            <person name="Murray J.D."/>
            <person name="Naoumkina M.A."/>
            <person name="Rosen B."/>
            <person name="Silverstein K.A."/>
            <person name="Tang H."/>
            <person name="Rombauts S."/>
            <person name="Zhao P.X."/>
            <person name="Zhou P."/>
            <person name="Barbe V."/>
            <person name="Bardou P."/>
            <person name="Bechner M."/>
            <person name="Bellec A."/>
            <person name="Berger A."/>
            <person name="Berges H."/>
            <person name="Bidwell S."/>
            <person name="Bisseling T."/>
            <person name="Choisne N."/>
            <person name="Couloux A."/>
            <person name="Denny R."/>
            <person name="Deshpande S."/>
            <person name="Dai X."/>
            <person name="Doyle J.J."/>
            <person name="Dudez A.M."/>
            <person name="Farmer A.D."/>
            <person name="Fouteau S."/>
            <person name="Franken C."/>
            <person name="Gibelin C."/>
            <person name="Gish J."/>
            <person name="Goldstein S."/>
            <person name="Gonzalez A.J."/>
            <person name="Green P.J."/>
            <person name="Hallab A."/>
            <person name="Hartog M."/>
            <person name="Hua A."/>
            <person name="Humphray S.J."/>
            <person name="Jeong D.H."/>
            <person name="Jing Y."/>
            <person name="Jocker A."/>
            <person name="Kenton S.M."/>
            <person name="Kim D.J."/>
            <person name="Klee K."/>
            <person name="Lai H."/>
            <person name="Lang C."/>
            <person name="Lin S."/>
            <person name="Macmil S.L."/>
            <person name="Magdelenat G."/>
            <person name="Matthews L."/>
            <person name="McCorrison J."/>
            <person name="Monaghan E.L."/>
            <person name="Mun J.H."/>
            <person name="Najar F.Z."/>
            <person name="Nicholson C."/>
            <person name="Noirot C."/>
            <person name="O'Bleness M."/>
            <person name="Paule C.R."/>
            <person name="Poulain J."/>
            <person name="Prion F."/>
            <person name="Qin B."/>
            <person name="Qu C."/>
            <person name="Retzel E.F."/>
            <person name="Riddle C."/>
            <person name="Sallet E."/>
            <person name="Samain S."/>
            <person name="Samson N."/>
            <person name="Sanders I."/>
            <person name="Saurat O."/>
            <person name="Scarpelli C."/>
            <person name="Schiex T."/>
            <person name="Segurens B."/>
            <person name="Severin A.J."/>
            <person name="Sherrier D.J."/>
            <person name="Shi R."/>
            <person name="Sims S."/>
            <person name="Singer S.R."/>
            <person name="Sinharoy S."/>
            <person name="Sterck L."/>
            <person name="Viollet A."/>
            <person name="Wang B.B."/>
            <person name="Wang K."/>
            <person name="Wang M."/>
            <person name="Wang X."/>
            <person name="Warfsmann J."/>
            <person name="Weissenbach J."/>
            <person name="White D.D."/>
            <person name="White J.D."/>
            <person name="Wiley G.B."/>
            <person name="Wincker P."/>
            <person name="Xing Y."/>
            <person name="Yang L."/>
            <person name="Yao Z."/>
            <person name="Ying F."/>
            <person name="Zhai J."/>
            <person name="Zhou L."/>
            <person name="Zuber A."/>
            <person name="Denarie J."/>
            <person name="Dixon R.A."/>
            <person name="May G.D."/>
            <person name="Schwartz D.C."/>
            <person name="Rogers J."/>
            <person name="Quetier F."/>
            <person name="Town C.D."/>
            <person name="Roe B.A."/>
        </authorList>
    </citation>
    <scope>NUCLEOTIDE SEQUENCE [LARGE SCALE GENOMIC DNA]</scope>
    <source>
        <strain evidence="2">A17</strain>
        <strain evidence="3 4">cv. Jemalong A17</strain>
    </source>
</reference>